<sequence>HEGIHDNEMADKEAKSAATSRMNNRDRVAFPKYLRHGTLPLSLSALKQAHHQKTHLRWRRMWAKSPRYNCTPKTRS</sequence>
<reference evidence="2" key="1">
    <citation type="journal article" date="2020" name="New Phytol.">
        <title>Comparative genomics reveals dynamic genome evolution in host specialist ectomycorrhizal fungi.</title>
        <authorList>
            <person name="Lofgren L.A."/>
            <person name="Nguyen N.H."/>
            <person name="Vilgalys R."/>
            <person name="Ruytinx J."/>
            <person name="Liao H.L."/>
            <person name="Branco S."/>
            <person name="Kuo A."/>
            <person name="LaButti K."/>
            <person name="Lipzen A."/>
            <person name="Andreopoulos W."/>
            <person name="Pangilinan J."/>
            <person name="Riley R."/>
            <person name="Hundley H."/>
            <person name="Na H."/>
            <person name="Barry K."/>
            <person name="Grigoriev I.V."/>
            <person name="Stajich J.E."/>
            <person name="Kennedy P.G."/>
        </authorList>
    </citation>
    <scope>NUCLEOTIDE SEQUENCE</scope>
    <source>
        <strain evidence="2">DOB743</strain>
    </source>
</reference>
<evidence type="ECO:0000256" key="1">
    <source>
        <dbReference type="SAM" id="MobiDB-lite"/>
    </source>
</evidence>
<dbReference type="OrthoDB" id="3265515at2759"/>
<gene>
    <name evidence="2" type="ORF">EV702DRAFT_963579</name>
</gene>
<evidence type="ECO:0000313" key="3">
    <source>
        <dbReference type="Proteomes" id="UP000714275"/>
    </source>
</evidence>
<name>A0A9P7A2J2_9AGAM</name>
<feature type="compositionally biased region" description="Basic and acidic residues" evidence="1">
    <location>
        <begin position="1"/>
        <end position="15"/>
    </location>
</feature>
<protein>
    <recommendedName>
        <fullName evidence="4">RNase H type-1 domain-containing protein</fullName>
    </recommendedName>
</protein>
<evidence type="ECO:0000313" key="2">
    <source>
        <dbReference type="EMBL" id="KAG1780898.1"/>
    </source>
</evidence>
<feature type="region of interest" description="Disordered" evidence="1">
    <location>
        <begin position="1"/>
        <end position="25"/>
    </location>
</feature>
<comment type="caution">
    <text evidence="2">The sequence shown here is derived from an EMBL/GenBank/DDBJ whole genome shotgun (WGS) entry which is preliminary data.</text>
</comment>
<accession>A0A9P7A2J2</accession>
<feature type="non-terminal residue" evidence="2">
    <location>
        <position position="1"/>
    </location>
</feature>
<evidence type="ECO:0008006" key="4">
    <source>
        <dbReference type="Google" id="ProtNLM"/>
    </source>
</evidence>
<dbReference type="Proteomes" id="UP000714275">
    <property type="component" value="Unassembled WGS sequence"/>
</dbReference>
<dbReference type="AlphaFoldDB" id="A0A9P7A2J2"/>
<proteinExistence type="predicted"/>
<organism evidence="2 3">
    <name type="scientific">Suillus placidus</name>
    <dbReference type="NCBI Taxonomy" id="48579"/>
    <lineage>
        <taxon>Eukaryota</taxon>
        <taxon>Fungi</taxon>
        <taxon>Dikarya</taxon>
        <taxon>Basidiomycota</taxon>
        <taxon>Agaricomycotina</taxon>
        <taxon>Agaricomycetes</taxon>
        <taxon>Agaricomycetidae</taxon>
        <taxon>Boletales</taxon>
        <taxon>Suillineae</taxon>
        <taxon>Suillaceae</taxon>
        <taxon>Suillus</taxon>
    </lineage>
</organism>
<keyword evidence="3" id="KW-1185">Reference proteome</keyword>
<dbReference type="EMBL" id="JABBWD010000007">
    <property type="protein sequence ID" value="KAG1780898.1"/>
    <property type="molecule type" value="Genomic_DNA"/>
</dbReference>